<dbReference type="GO" id="GO:0003677">
    <property type="term" value="F:DNA binding"/>
    <property type="evidence" value="ECO:0007669"/>
    <property type="project" value="InterPro"/>
</dbReference>
<evidence type="ECO:0000256" key="8">
    <source>
        <dbReference type="ARBA" id="ARBA00049244"/>
    </source>
</evidence>
<evidence type="ECO:0000313" key="11">
    <source>
        <dbReference type="EMBL" id="AUG32434.1"/>
    </source>
</evidence>
<reference evidence="11" key="1">
    <citation type="submission" date="2017-10" db="EMBL/GenBank/DDBJ databases">
        <title>Paulinella longichromatophora chromatophore genome.</title>
        <authorList>
            <person name="Lhee D."/>
            <person name="Yoon H.S."/>
        </authorList>
    </citation>
    <scope>NUCLEOTIDE SEQUENCE</scope>
</reference>
<dbReference type="EMBL" id="MG264610">
    <property type="protein sequence ID" value="AUG32434.1"/>
    <property type="molecule type" value="Genomic_DNA"/>
</dbReference>
<dbReference type="EC" id="2.7.7.7" evidence="1"/>
<dbReference type="InterPro" id="IPR005790">
    <property type="entry name" value="DNA_polIII_delta"/>
</dbReference>
<dbReference type="GO" id="GO:0006261">
    <property type="term" value="P:DNA-templated DNA replication"/>
    <property type="evidence" value="ECO:0007669"/>
    <property type="project" value="TreeGrafter"/>
</dbReference>
<dbReference type="Pfam" id="PF21694">
    <property type="entry name" value="DNA_pol3_delta_C"/>
    <property type="match status" value="1"/>
</dbReference>
<dbReference type="InterPro" id="IPR010372">
    <property type="entry name" value="DNA_pol3_delta_N"/>
</dbReference>
<dbReference type="Gene3D" id="3.40.50.300">
    <property type="entry name" value="P-loop containing nucleotide triphosphate hydrolases"/>
    <property type="match status" value="1"/>
</dbReference>
<feature type="domain" description="DNA polymerase III delta subunit-like C-terminal" evidence="10">
    <location>
        <begin position="209"/>
        <end position="318"/>
    </location>
</feature>
<dbReference type="InterPro" id="IPR008921">
    <property type="entry name" value="DNA_pol3_clamp-load_cplx_C"/>
</dbReference>
<dbReference type="AlphaFoldDB" id="A0A2H4ZPH5"/>
<dbReference type="SUPFAM" id="SSF52540">
    <property type="entry name" value="P-loop containing nucleoside triphosphate hydrolases"/>
    <property type="match status" value="1"/>
</dbReference>
<keyword evidence="3" id="KW-0808">Transferase</keyword>
<dbReference type="GO" id="GO:0009360">
    <property type="term" value="C:DNA polymerase III complex"/>
    <property type="evidence" value="ECO:0007669"/>
    <property type="project" value="InterPro"/>
</dbReference>
<comment type="similarity">
    <text evidence="7">Belongs to the DNA polymerase HolA subunit family.</text>
</comment>
<sequence length="322" mass="36704">MPIYLYWGDDEMGYLMAVDKLIKKVVDSTWIEANLSRFNGSDETQITRALEESITLPFGKGDRVIVLHNSSLCNDPYPKLIYQLEAHIKLIPFRCHLIFWSLKKPDPNLKATKILKEVAEEKSFILPKQWNHSGQINIVKETAKSLGLFLNTQVAEELYSVTDGNPIKLKNEMEKLDIYSTTKNITSESVNYLMQGQTVSIQKIGILLIENSIGDAIELIDILLNKNESPIKIVVSLSKLVRTWLWVSLLTQEGEHNIEIIAQKAGIVNPKSIYIIRKQIKDYAPETLLYILRQLLGIEMELKRGVHSKDAFRDGLLIQINS</sequence>
<organism evidence="11">
    <name type="scientific">Paulinella longichromatophora</name>
    <dbReference type="NCBI Taxonomy" id="1708747"/>
    <lineage>
        <taxon>Eukaryota</taxon>
        <taxon>Sar</taxon>
        <taxon>Rhizaria</taxon>
        <taxon>Cercozoa</taxon>
        <taxon>Imbricatea</taxon>
        <taxon>Silicofilosea</taxon>
        <taxon>Euglyphida</taxon>
        <taxon>Paulinellidae</taxon>
        <taxon>Paulinella</taxon>
    </lineage>
</organism>
<protein>
    <recommendedName>
        <fullName evidence="2">DNA polymerase III subunit delta</fullName>
        <ecNumber evidence="1">2.7.7.7</ecNumber>
    </recommendedName>
</protein>
<dbReference type="PANTHER" id="PTHR34388">
    <property type="entry name" value="DNA POLYMERASE III SUBUNIT DELTA"/>
    <property type="match status" value="1"/>
</dbReference>
<evidence type="ECO:0000256" key="4">
    <source>
        <dbReference type="ARBA" id="ARBA00022695"/>
    </source>
</evidence>
<keyword evidence="4" id="KW-0548">Nucleotidyltransferase</keyword>
<proteinExistence type="inferred from homology"/>
<keyword evidence="11" id="KW-0934">Plastid</keyword>
<accession>A0A2H4ZPH5</accession>
<evidence type="ECO:0000256" key="1">
    <source>
        <dbReference type="ARBA" id="ARBA00012417"/>
    </source>
</evidence>
<keyword evidence="5" id="KW-0235">DNA replication</keyword>
<gene>
    <name evidence="11" type="ORF">PLO_439</name>
</gene>
<evidence type="ECO:0000259" key="9">
    <source>
        <dbReference type="Pfam" id="PF06144"/>
    </source>
</evidence>
<dbReference type="InterPro" id="IPR027417">
    <property type="entry name" value="P-loop_NTPase"/>
</dbReference>
<geneLocation type="plastid" evidence="11"/>
<dbReference type="NCBIfam" id="TIGR01128">
    <property type="entry name" value="holA"/>
    <property type="match status" value="1"/>
</dbReference>
<dbReference type="Pfam" id="PF06144">
    <property type="entry name" value="DNA_pol3_delta"/>
    <property type="match status" value="1"/>
</dbReference>
<evidence type="ECO:0000256" key="3">
    <source>
        <dbReference type="ARBA" id="ARBA00022679"/>
    </source>
</evidence>
<dbReference type="SUPFAM" id="SSF48019">
    <property type="entry name" value="post-AAA+ oligomerization domain-like"/>
    <property type="match status" value="1"/>
</dbReference>
<evidence type="ECO:0000259" key="10">
    <source>
        <dbReference type="Pfam" id="PF21694"/>
    </source>
</evidence>
<evidence type="ECO:0000256" key="6">
    <source>
        <dbReference type="ARBA" id="ARBA00022932"/>
    </source>
</evidence>
<feature type="domain" description="DNA polymerase III delta N-terminal" evidence="9">
    <location>
        <begin position="4"/>
        <end position="119"/>
    </location>
</feature>
<name>A0A2H4ZPH5_9EUKA</name>
<evidence type="ECO:0000256" key="5">
    <source>
        <dbReference type="ARBA" id="ARBA00022705"/>
    </source>
</evidence>
<evidence type="ECO:0000256" key="2">
    <source>
        <dbReference type="ARBA" id="ARBA00017703"/>
    </source>
</evidence>
<dbReference type="PANTHER" id="PTHR34388:SF1">
    <property type="entry name" value="DNA POLYMERASE III SUBUNIT DELTA"/>
    <property type="match status" value="1"/>
</dbReference>
<evidence type="ECO:0000256" key="7">
    <source>
        <dbReference type="ARBA" id="ARBA00034754"/>
    </source>
</evidence>
<dbReference type="InterPro" id="IPR048466">
    <property type="entry name" value="DNA_pol3_delta-like_C"/>
</dbReference>
<dbReference type="GO" id="GO:0003887">
    <property type="term" value="F:DNA-directed DNA polymerase activity"/>
    <property type="evidence" value="ECO:0007669"/>
    <property type="project" value="UniProtKB-KW"/>
</dbReference>
<comment type="catalytic activity">
    <reaction evidence="8">
        <text>DNA(n) + a 2'-deoxyribonucleoside 5'-triphosphate = DNA(n+1) + diphosphate</text>
        <dbReference type="Rhea" id="RHEA:22508"/>
        <dbReference type="Rhea" id="RHEA-COMP:17339"/>
        <dbReference type="Rhea" id="RHEA-COMP:17340"/>
        <dbReference type="ChEBI" id="CHEBI:33019"/>
        <dbReference type="ChEBI" id="CHEBI:61560"/>
        <dbReference type="ChEBI" id="CHEBI:173112"/>
        <dbReference type="EC" id="2.7.7.7"/>
    </reaction>
</comment>
<keyword evidence="6" id="KW-0239">DNA-directed DNA polymerase</keyword>
<dbReference type="Gene3D" id="1.20.272.10">
    <property type="match status" value="1"/>
</dbReference>